<dbReference type="EMBL" id="VFQX01000043">
    <property type="protein sequence ID" value="KAF0975677.1"/>
    <property type="molecule type" value="Genomic_DNA"/>
</dbReference>
<keyword evidence="7 8" id="KW-0472">Membrane</keyword>
<dbReference type="PANTHER" id="PTHR30574">
    <property type="entry name" value="INNER MEMBRANE PROTEIN YEDE"/>
    <property type="match status" value="1"/>
</dbReference>
<evidence type="ECO:0000256" key="3">
    <source>
        <dbReference type="ARBA" id="ARBA00022475"/>
    </source>
</evidence>
<evidence type="ECO:0000256" key="5">
    <source>
        <dbReference type="ARBA" id="ARBA00022692"/>
    </source>
</evidence>
<dbReference type="Pfam" id="PF20398">
    <property type="entry name" value="DUF6691"/>
    <property type="match status" value="1"/>
</dbReference>
<dbReference type="VEuPathDB" id="AmoebaDB:FDP41_005004"/>
<feature type="transmembrane region" description="Helical" evidence="8">
    <location>
        <begin position="133"/>
        <end position="155"/>
    </location>
</feature>
<feature type="transmembrane region" description="Helical" evidence="8">
    <location>
        <begin position="221"/>
        <end position="239"/>
    </location>
</feature>
<keyword evidence="6 8" id="KW-1133">Transmembrane helix</keyword>
<reference evidence="9 11" key="1">
    <citation type="journal article" date="2019" name="Sci. Rep.">
        <title>Nanopore sequencing improves the draft genome of the human pathogenic amoeba Naegleria fowleri.</title>
        <authorList>
            <person name="Liechti N."/>
            <person name="Schurch N."/>
            <person name="Bruggmann R."/>
            <person name="Wittwer M."/>
        </authorList>
    </citation>
    <scope>NUCLEOTIDE SEQUENCE [LARGE SCALE GENOMIC DNA]</scope>
    <source>
        <strain evidence="9 11">ATCC 30894</strain>
    </source>
</reference>
<feature type="transmembrane region" description="Helical" evidence="8">
    <location>
        <begin position="6"/>
        <end position="25"/>
    </location>
</feature>
<accession>A0A6A5BK62</accession>
<keyword evidence="11" id="KW-1185">Reference proteome</keyword>
<feature type="transmembrane region" description="Helical" evidence="8">
    <location>
        <begin position="64"/>
        <end position="80"/>
    </location>
</feature>
<feature type="transmembrane region" description="Helical" evidence="8">
    <location>
        <begin position="100"/>
        <end position="121"/>
    </location>
</feature>
<dbReference type="GO" id="GO:0005886">
    <property type="term" value="C:plasma membrane"/>
    <property type="evidence" value="ECO:0007669"/>
    <property type="project" value="UniProtKB-SubCell"/>
</dbReference>
<organism evidence="9 11">
    <name type="scientific">Naegleria fowleri</name>
    <name type="common">Brain eating amoeba</name>
    <dbReference type="NCBI Taxonomy" id="5763"/>
    <lineage>
        <taxon>Eukaryota</taxon>
        <taxon>Discoba</taxon>
        <taxon>Heterolobosea</taxon>
        <taxon>Tetramitia</taxon>
        <taxon>Eutetramitia</taxon>
        <taxon>Vahlkampfiidae</taxon>
        <taxon>Naegleria</taxon>
    </lineage>
</organism>
<evidence type="ECO:0000256" key="6">
    <source>
        <dbReference type="ARBA" id="ARBA00022989"/>
    </source>
</evidence>
<keyword evidence="3" id="KW-1003">Cell membrane</keyword>
<feature type="transmembrane region" description="Helical" evidence="8">
    <location>
        <begin position="259"/>
        <end position="281"/>
    </location>
</feature>
<dbReference type="RefSeq" id="XP_044560390.1">
    <property type="nucleotide sequence ID" value="XM_044708482.1"/>
</dbReference>
<evidence type="ECO:0008006" key="12">
    <source>
        <dbReference type="Google" id="ProtNLM"/>
    </source>
</evidence>
<dbReference type="Proteomes" id="UP000444721">
    <property type="component" value="Unassembled WGS sequence"/>
</dbReference>
<evidence type="ECO:0000256" key="7">
    <source>
        <dbReference type="ARBA" id="ARBA00023136"/>
    </source>
</evidence>
<evidence type="ECO:0000313" key="9">
    <source>
        <dbReference type="EMBL" id="KAF0975286.1"/>
    </source>
</evidence>
<comment type="caution">
    <text evidence="9">The sequence shown here is derived from an EMBL/GenBank/DDBJ whole genome shotgun (WGS) entry which is preliminary data.</text>
</comment>
<feature type="transmembrane region" description="Helical" evidence="8">
    <location>
        <begin position="308"/>
        <end position="329"/>
    </location>
</feature>
<comment type="subcellular location">
    <subcellularLocation>
        <location evidence="1">Cell inner membrane</location>
        <topology evidence="1">Multi-pass membrane protein</topology>
    </subcellularLocation>
</comment>
<dbReference type="VEuPathDB" id="AmoebaDB:NF0056410"/>
<evidence type="ECO:0000256" key="4">
    <source>
        <dbReference type="ARBA" id="ARBA00022519"/>
    </source>
</evidence>
<dbReference type="VEuPathDB" id="AmoebaDB:FDP41_005699"/>
<feature type="transmembrane region" description="Helical" evidence="8">
    <location>
        <begin position="335"/>
        <end position="353"/>
    </location>
</feature>
<name>A0A6A5BK62_NAEFO</name>
<keyword evidence="2" id="KW-0813">Transport</keyword>
<keyword evidence="5 8" id="KW-0812">Transmembrane</keyword>
<evidence type="ECO:0000256" key="2">
    <source>
        <dbReference type="ARBA" id="ARBA00022448"/>
    </source>
</evidence>
<dbReference type="OMA" id="CYTPVYP"/>
<proteinExistence type="predicted"/>
<dbReference type="InterPro" id="IPR007272">
    <property type="entry name" value="Sulf_transp_TsuA/YedE"/>
</dbReference>
<evidence type="ECO:0000313" key="11">
    <source>
        <dbReference type="Proteomes" id="UP000444721"/>
    </source>
</evidence>
<evidence type="ECO:0000256" key="1">
    <source>
        <dbReference type="ARBA" id="ARBA00004429"/>
    </source>
</evidence>
<evidence type="ECO:0000313" key="10">
    <source>
        <dbReference type="EMBL" id="KAF0975677.1"/>
    </source>
</evidence>
<evidence type="ECO:0000256" key="8">
    <source>
        <dbReference type="SAM" id="Phobius"/>
    </source>
</evidence>
<protein>
    <recommendedName>
        <fullName evidence="12">Sulphur transport domain-containing protein</fullName>
    </recommendedName>
</protein>
<dbReference type="PANTHER" id="PTHR30574:SF1">
    <property type="entry name" value="SULPHUR TRANSPORT DOMAIN-CONTAINING PROTEIN"/>
    <property type="match status" value="1"/>
</dbReference>
<gene>
    <name evidence="10" type="ORF">FDP41_005004</name>
    <name evidence="9" type="ORF">FDP41_005699</name>
</gene>
<dbReference type="GeneID" id="68112222"/>
<dbReference type="EMBL" id="VFQX01000047">
    <property type="protein sequence ID" value="KAF0975286.1"/>
    <property type="molecule type" value="Genomic_DNA"/>
</dbReference>
<dbReference type="InterPro" id="IPR046513">
    <property type="entry name" value="DUF6691"/>
</dbReference>
<dbReference type="AlphaFoldDB" id="A0A6A5BK62"/>
<dbReference type="OrthoDB" id="10254418at2759"/>
<feature type="transmembrane region" description="Helical" evidence="8">
    <location>
        <begin position="187"/>
        <end position="209"/>
    </location>
</feature>
<dbReference type="VEuPathDB" id="AmoebaDB:NfTy_050970"/>
<keyword evidence="4" id="KW-0997">Cell inner membrane</keyword>
<sequence>MVFTPFESSIGGLLIGASVSAYAYFQGRISGMSGIAGCAFRGLKNKILPSSSPHVTEEELAHKILYIFGLMIAGFTVWFLEMAPDHFVHVSSVWLSSPSVWILFLVAGVLSGFGTQLGSGCTSGMMICGIARLSVRGFVSTMVFSSVAFVFVKYLKSIEFIAQNLIHVGQGVELDKPFMAFPNMERAVLIFIYFLLLISIYAFILRRVNSWSDHAKQTLDFYLPFYNGLVFGSGLALSGMTNPMKVLGFFDIGGEYYDPSLFCVAIFAILPSMFVFQKYVLPKSSHHEKPPISAKYHMPTSNSIDWKLVGGASIFGVSWGMVGVCPGPWMTSMGSLNPLFVVFGLGFGLGVYCKDLFM</sequence>